<dbReference type="EMBL" id="PQWY01000016">
    <property type="protein sequence ID" value="PPK29658.1"/>
    <property type="molecule type" value="Genomic_DNA"/>
</dbReference>
<protein>
    <submittedName>
        <fullName evidence="1">Uncharacterized protein</fullName>
    </submittedName>
</protein>
<gene>
    <name evidence="1" type="ORF">C3928_11315</name>
</gene>
<dbReference type="AlphaFoldDB" id="A0A2S6EWU6"/>
<sequence length="378" mass="43779">MEKDRMVAQRHLYIFTLIGLLLGVTVDILTRNHNTTAFIYSVVTIFGILFALTYNNVNLSRLIGTSFLLAFFLSIPLFPLKMDYSMRDYFHFFTFFVGFPFFIYVAHCFHYAFHHDNTWRVSYSSLFAGVWNTIPLLFIAFVFSSLANLLIVLGSFVFKTVGNNYLWDLYFYNHHFKLISNTTLFFMGLGVGQQNLNIIHNMRFLLLRIMYYLFPLLAAISILYFILYAFHSFSSGQEHINPLIVLIPLTTAGIIFFNAYFQDGTIKSDYPSWLKLSLRVYRVILFLLALMMAYKILSDFSLDTNTFIYLLVAILFSLTYAITAFLNENQEKQWIYMGNISTGIFFIVTLFLCNLPYIPVEFTIGGGKAINFIVSNPS</sequence>
<dbReference type="Proteomes" id="UP000239239">
    <property type="component" value="Unassembled WGS sequence"/>
</dbReference>
<proteinExistence type="predicted"/>
<dbReference type="OrthoDB" id="5652013at2"/>
<name>A0A2S6EWU6_LEGPN</name>
<organism evidence="1 2">
    <name type="scientific">Legionella pneumophila</name>
    <dbReference type="NCBI Taxonomy" id="446"/>
    <lineage>
        <taxon>Bacteria</taxon>
        <taxon>Pseudomonadati</taxon>
        <taxon>Pseudomonadota</taxon>
        <taxon>Gammaproteobacteria</taxon>
        <taxon>Legionellales</taxon>
        <taxon>Legionellaceae</taxon>
        <taxon>Legionella</taxon>
    </lineage>
</organism>
<evidence type="ECO:0000313" key="1">
    <source>
        <dbReference type="EMBL" id="PPK29658.1"/>
    </source>
</evidence>
<reference evidence="1 2" key="1">
    <citation type="submission" date="2018-02" db="EMBL/GenBank/DDBJ databases">
        <title>Draft genome sequences of four Legionella pneumophila clinical strains isolated in Ontario.</title>
        <authorList>
            <person name="Fortuna A."/>
            <person name="Ramnarine R."/>
            <person name="Li A."/>
            <person name="Frantz C."/>
            <person name="Mallo G."/>
        </authorList>
    </citation>
    <scope>NUCLEOTIDE SEQUENCE [LARGE SCALE GENOMIC DNA]</scope>
    <source>
        <strain evidence="1 2">LG61</strain>
    </source>
</reference>
<accession>A0A2S6EWU6</accession>
<comment type="caution">
    <text evidence="1">The sequence shown here is derived from an EMBL/GenBank/DDBJ whole genome shotgun (WGS) entry which is preliminary data.</text>
</comment>
<evidence type="ECO:0000313" key="2">
    <source>
        <dbReference type="Proteomes" id="UP000239239"/>
    </source>
</evidence>